<dbReference type="Proteomes" id="UP000076871">
    <property type="component" value="Unassembled WGS sequence"/>
</dbReference>
<protein>
    <submittedName>
        <fullName evidence="2">Uncharacterized protein</fullName>
    </submittedName>
</protein>
<accession>A0A165GWM9</accession>
<dbReference type="OrthoDB" id="2771500at2759"/>
<reference evidence="2 3" key="1">
    <citation type="journal article" date="2016" name="Mol. Biol. Evol.">
        <title>Comparative Genomics of Early-Diverging Mushroom-Forming Fungi Provides Insights into the Origins of Lignocellulose Decay Capabilities.</title>
        <authorList>
            <person name="Nagy L.G."/>
            <person name="Riley R."/>
            <person name="Tritt A."/>
            <person name="Adam C."/>
            <person name="Daum C."/>
            <person name="Floudas D."/>
            <person name="Sun H."/>
            <person name="Yadav J.S."/>
            <person name="Pangilinan J."/>
            <person name="Larsson K.H."/>
            <person name="Matsuura K."/>
            <person name="Barry K."/>
            <person name="Labutti K."/>
            <person name="Kuo R."/>
            <person name="Ohm R.A."/>
            <person name="Bhattacharya S.S."/>
            <person name="Shirouzu T."/>
            <person name="Yoshinaga Y."/>
            <person name="Martin F.M."/>
            <person name="Grigoriev I.V."/>
            <person name="Hibbett D.S."/>
        </authorList>
    </citation>
    <scope>NUCLEOTIDE SEQUENCE [LARGE SCALE GENOMIC DNA]</scope>
    <source>
        <strain evidence="2 3">93-53</strain>
    </source>
</reference>
<dbReference type="InParanoid" id="A0A165GWM9"/>
<dbReference type="EMBL" id="KV427608">
    <property type="protein sequence ID" value="KZT10927.1"/>
    <property type="molecule type" value="Genomic_DNA"/>
</dbReference>
<evidence type="ECO:0000313" key="3">
    <source>
        <dbReference type="Proteomes" id="UP000076871"/>
    </source>
</evidence>
<proteinExistence type="predicted"/>
<gene>
    <name evidence="2" type="ORF">LAESUDRAFT_809787</name>
</gene>
<organism evidence="2 3">
    <name type="scientific">Laetiporus sulphureus 93-53</name>
    <dbReference type="NCBI Taxonomy" id="1314785"/>
    <lineage>
        <taxon>Eukaryota</taxon>
        <taxon>Fungi</taxon>
        <taxon>Dikarya</taxon>
        <taxon>Basidiomycota</taxon>
        <taxon>Agaricomycotina</taxon>
        <taxon>Agaricomycetes</taxon>
        <taxon>Polyporales</taxon>
        <taxon>Laetiporus</taxon>
    </lineage>
</organism>
<sequence>MSMSDAIAVTPSTARPPPPYTPTVEKDSITRLKEHFASLANDHAEVQRLFNSVANQLESLDQIGQHHPLYEEWSTLSQQHRRLHRSSVQNAGRCASFLTNFDEVIRPLSQSDGMSVQGKIFMIGKFRDAVQIHKAAARSTANEFIQVGETIEAFKLKIAGALRQHAEPSNIWAHIWTGLEHLLMNVWQALQKLLNEMINVIRSTAMRIKRIRVSCIVQIVIEMDELPNSRMTDAQAKARVTTTSDIRDNIDDLTSRLSVFHDVWNVVDAACEDLTVDLELARATIRQSGPRDANLQSARSVYIVLRECMRAYSQNRPPRF</sequence>
<dbReference type="RefSeq" id="XP_040768667.1">
    <property type="nucleotide sequence ID" value="XM_040914165.1"/>
</dbReference>
<dbReference type="AlphaFoldDB" id="A0A165GWM9"/>
<feature type="region of interest" description="Disordered" evidence="1">
    <location>
        <begin position="1"/>
        <end position="23"/>
    </location>
</feature>
<dbReference type="STRING" id="1314785.A0A165GWM9"/>
<evidence type="ECO:0000313" key="2">
    <source>
        <dbReference type="EMBL" id="KZT10927.1"/>
    </source>
</evidence>
<dbReference type="GeneID" id="63831193"/>
<evidence type="ECO:0000256" key="1">
    <source>
        <dbReference type="SAM" id="MobiDB-lite"/>
    </source>
</evidence>
<keyword evidence="3" id="KW-1185">Reference proteome</keyword>
<name>A0A165GWM9_9APHY</name>